<organism evidence="9 10">
    <name type="scientific">Psilocybe cf. subviscida</name>
    <dbReference type="NCBI Taxonomy" id="2480587"/>
    <lineage>
        <taxon>Eukaryota</taxon>
        <taxon>Fungi</taxon>
        <taxon>Dikarya</taxon>
        <taxon>Basidiomycota</taxon>
        <taxon>Agaricomycotina</taxon>
        <taxon>Agaricomycetes</taxon>
        <taxon>Agaricomycetidae</taxon>
        <taxon>Agaricales</taxon>
        <taxon>Agaricineae</taxon>
        <taxon>Strophariaceae</taxon>
        <taxon>Psilocybe</taxon>
    </lineage>
</organism>
<dbReference type="Gene3D" id="1.20.1250.20">
    <property type="entry name" value="MFS general substrate transporter like domains"/>
    <property type="match status" value="1"/>
</dbReference>
<feature type="transmembrane region" description="Helical" evidence="7">
    <location>
        <begin position="39"/>
        <end position="62"/>
    </location>
</feature>
<dbReference type="PROSITE" id="PS50850">
    <property type="entry name" value="MFS"/>
    <property type="match status" value="1"/>
</dbReference>
<dbReference type="Pfam" id="PF07690">
    <property type="entry name" value="MFS_1"/>
    <property type="match status" value="1"/>
</dbReference>
<evidence type="ECO:0000256" key="6">
    <source>
        <dbReference type="SAM" id="MobiDB-lite"/>
    </source>
</evidence>
<gene>
    <name evidence="9" type="ORF">D9619_004781</name>
</gene>
<feature type="transmembrane region" description="Helical" evidence="7">
    <location>
        <begin position="335"/>
        <end position="353"/>
    </location>
</feature>
<dbReference type="InterPro" id="IPR001958">
    <property type="entry name" value="Tet-R_TetA/multi-R_MdtG-like"/>
</dbReference>
<dbReference type="InterPro" id="IPR011701">
    <property type="entry name" value="MFS"/>
</dbReference>
<keyword evidence="10" id="KW-1185">Reference proteome</keyword>
<reference evidence="9 10" key="1">
    <citation type="journal article" date="2020" name="ISME J.">
        <title>Uncovering the hidden diversity of litter-decomposition mechanisms in mushroom-forming fungi.</title>
        <authorList>
            <person name="Floudas D."/>
            <person name="Bentzer J."/>
            <person name="Ahren D."/>
            <person name="Johansson T."/>
            <person name="Persson P."/>
            <person name="Tunlid A."/>
        </authorList>
    </citation>
    <scope>NUCLEOTIDE SEQUENCE [LARGE SCALE GENOMIC DNA]</scope>
    <source>
        <strain evidence="9 10">CBS 101986</strain>
    </source>
</reference>
<feature type="transmembrane region" description="Helical" evidence="7">
    <location>
        <begin position="170"/>
        <end position="193"/>
    </location>
</feature>
<dbReference type="InterPro" id="IPR020846">
    <property type="entry name" value="MFS_dom"/>
</dbReference>
<comment type="subcellular location">
    <subcellularLocation>
        <location evidence="1">Membrane</location>
        <topology evidence="1">Multi-pass membrane protein</topology>
    </subcellularLocation>
</comment>
<feature type="transmembrane region" description="Helical" evidence="7">
    <location>
        <begin position="365"/>
        <end position="383"/>
    </location>
</feature>
<keyword evidence="2" id="KW-0813">Transport</keyword>
<evidence type="ECO:0000256" key="5">
    <source>
        <dbReference type="ARBA" id="ARBA00023136"/>
    </source>
</evidence>
<dbReference type="AlphaFoldDB" id="A0A8H5F7X7"/>
<dbReference type="Proteomes" id="UP000567179">
    <property type="component" value="Unassembled WGS sequence"/>
</dbReference>
<evidence type="ECO:0000313" key="10">
    <source>
        <dbReference type="Proteomes" id="UP000567179"/>
    </source>
</evidence>
<protein>
    <recommendedName>
        <fullName evidence="8">Major facilitator superfamily (MFS) profile domain-containing protein</fullName>
    </recommendedName>
</protein>
<proteinExistence type="predicted"/>
<feature type="transmembrane region" description="Helical" evidence="7">
    <location>
        <begin position="285"/>
        <end position="305"/>
    </location>
</feature>
<dbReference type="PRINTS" id="PR01035">
    <property type="entry name" value="TCRTETA"/>
</dbReference>
<feature type="transmembrane region" description="Helical" evidence="7">
    <location>
        <begin position="214"/>
        <end position="236"/>
    </location>
</feature>
<accession>A0A8H5F7X7</accession>
<evidence type="ECO:0000256" key="1">
    <source>
        <dbReference type="ARBA" id="ARBA00004141"/>
    </source>
</evidence>
<evidence type="ECO:0000256" key="3">
    <source>
        <dbReference type="ARBA" id="ARBA00022692"/>
    </source>
</evidence>
<comment type="caution">
    <text evidence="9">The sequence shown here is derived from an EMBL/GenBank/DDBJ whole genome shotgun (WGS) entry which is preliminary data.</text>
</comment>
<dbReference type="InterPro" id="IPR036259">
    <property type="entry name" value="MFS_trans_sf"/>
</dbReference>
<keyword evidence="4 7" id="KW-1133">Transmembrane helix</keyword>
<evidence type="ECO:0000313" key="9">
    <source>
        <dbReference type="EMBL" id="KAF5327029.1"/>
    </source>
</evidence>
<evidence type="ECO:0000256" key="2">
    <source>
        <dbReference type="ARBA" id="ARBA00022448"/>
    </source>
</evidence>
<feature type="domain" description="Major facilitator superfamily (MFS) profile" evidence="8">
    <location>
        <begin position="40"/>
        <end position="495"/>
    </location>
</feature>
<keyword evidence="5 7" id="KW-0472">Membrane</keyword>
<evidence type="ECO:0000256" key="7">
    <source>
        <dbReference type="SAM" id="Phobius"/>
    </source>
</evidence>
<dbReference type="GO" id="GO:0016020">
    <property type="term" value="C:membrane"/>
    <property type="evidence" value="ECO:0007669"/>
    <property type="project" value="UniProtKB-SubCell"/>
</dbReference>
<feature type="region of interest" description="Disordered" evidence="6">
    <location>
        <begin position="492"/>
        <end position="513"/>
    </location>
</feature>
<feature type="region of interest" description="Disordered" evidence="6">
    <location>
        <begin position="1"/>
        <end position="29"/>
    </location>
</feature>
<dbReference type="EMBL" id="JAACJJ010000014">
    <property type="protein sequence ID" value="KAF5327029.1"/>
    <property type="molecule type" value="Genomic_DNA"/>
</dbReference>
<dbReference type="SUPFAM" id="SSF103473">
    <property type="entry name" value="MFS general substrate transporter"/>
    <property type="match status" value="1"/>
</dbReference>
<sequence length="513" mass="55730">MSLVEHHPETHDRRQEPEDGNGCDHDYDLDEPPTPLPKLALLSVFLIQTAEPITATVIYPFINQFVRETGITNGDEKKTGYYAGFIESTFFFAESLTCVQWGMLSDRFGRRPVLLFGPLGVAMGTLMFGMSTTFWPLVFARTIQGIFNGNIGVSKSVIAELTDATNRGDAYAYMPLAWSFGTTTGPIIGGILANAAQQWPDTLGRLSYIRTHPYFLPCAVAGALAFSTFVIALFALKETLPAMVNEEKDNTPTEGTSLLGDCQNPNYGAQSSQCVAKAPPHSSSILSVLTGPLLMVFLNQIFLTFLDMSHNVLIPLMYSTSVSLGGLGLDPFHIGVILGGFGCVNSVIQAWYLGRFIRKCGAKKAYNIAFSSLFFCFLMYPITSYFARTAGGVDGYVATCIFVQLAFQTMIYMAYGAFQVILVEAVGEDGPMGTVNGVAQMLGSGMRSLAPTFASSLFSISLQKGYAGGNMVYYVYLAVVLVGIHCATFMPAKPKRTPRSRSGSRSPHQSYHA</sequence>
<dbReference type="PANTHER" id="PTHR23504">
    <property type="entry name" value="MAJOR FACILITATOR SUPERFAMILY DOMAIN-CONTAINING PROTEIN 10"/>
    <property type="match status" value="1"/>
</dbReference>
<dbReference type="CDD" id="cd17330">
    <property type="entry name" value="MFS_SLC46_TetA_like"/>
    <property type="match status" value="1"/>
</dbReference>
<evidence type="ECO:0000259" key="8">
    <source>
        <dbReference type="PROSITE" id="PS50850"/>
    </source>
</evidence>
<name>A0A8H5F7X7_9AGAR</name>
<feature type="transmembrane region" description="Helical" evidence="7">
    <location>
        <begin position="113"/>
        <end position="135"/>
    </location>
</feature>
<keyword evidence="3 7" id="KW-0812">Transmembrane</keyword>
<dbReference type="OrthoDB" id="419616at2759"/>
<feature type="transmembrane region" description="Helical" evidence="7">
    <location>
        <begin position="395"/>
        <end position="415"/>
    </location>
</feature>
<dbReference type="GO" id="GO:0022857">
    <property type="term" value="F:transmembrane transporter activity"/>
    <property type="evidence" value="ECO:0007669"/>
    <property type="project" value="InterPro"/>
</dbReference>
<feature type="transmembrane region" description="Helical" evidence="7">
    <location>
        <begin position="473"/>
        <end position="492"/>
    </location>
</feature>
<feature type="compositionally biased region" description="Basic and acidic residues" evidence="6">
    <location>
        <begin position="1"/>
        <end position="26"/>
    </location>
</feature>
<dbReference type="PANTHER" id="PTHR23504:SF15">
    <property type="entry name" value="MAJOR FACILITATOR SUPERFAMILY (MFS) PROFILE DOMAIN-CONTAINING PROTEIN"/>
    <property type="match status" value="1"/>
</dbReference>
<evidence type="ECO:0000256" key="4">
    <source>
        <dbReference type="ARBA" id="ARBA00022989"/>
    </source>
</evidence>